<evidence type="ECO:0000313" key="1">
    <source>
        <dbReference type="EMBL" id="CAB4150451.1"/>
    </source>
</evidence>
<organism evidence="1">
    <name type="scientific">uncultured Caudovirales phage</name>
    <dbReference type="NCBI Taxonomy" id="2100421"/>
    <lineage>
        <taxon>Viruses</taxon>
        <taxon>Duplodnaviria</taxon>
        <taxon>Heunggongvirae</taxon>
        <taxon>Uroviricota</taxon>
        <taxon>Caudoviricetes</taxon>
        <taxon>Peduoviridae</taxon>
        <taxon>Maltschvirus</taxon>
        <taxon>Maltschvirus maltsch</taxon>
    </lineage>
</organism>
<gene>
    <name evidence="1" type="ORF">UFOVP570_40</name>
</gene>
<dbReference type="EMBL" id="LR796541">
    <property type="protein sequence ID" value="CAB4150451.1"/>
    <property type="molecule type" value="Genomic_DNA"/>
</dbReference>
<proteinExistence type="predicted"/>
<reference evidence="1" key="1">
    <citation type="submission" date="2020-04" db="EMBL/GenBank/DDBJ databases">
        <authorList>
            <person name="Chiriac C."/>
            <person name="Salcher M."/>
            <person name="Ghai R."/>
            <person name="Kavagutti S V."/>
        </authorList>
    </citation>
    <scope>NUCLEOTIDE SEQUENCE</scope>
</reference>
<sequence length="71" mass="7388">MNAKQIKAALQDVVRTALSTTLALWLGMGVDVWSLDTEALKALSAAGIAAGIQVLLRYLQAGGEYGVGAKK</sequence>
<accession>A0A6J5MWW6</accession>
<protein>
    <submittedName>
        <fullName evidence="1">Uncharacterized protein</fullName>
    </submittedName>
</protein>
<name>A0A6J5MWW6_9CAUD</name>